<reference evidence="3" key="1">
    <citation type="submission" date="2016-10" db="EMBL/GenBank/DDBJ databases">
        <authorList>
            <person name="Varghese N."/>
            <person name="Submissions S."/>
        </authorList>
    </citation>
    <scope>NUCLEOTIDE SEQUENCE [LARGE SCALE GENOMIC DNA]</scope>
    <source>
        <strain evidence="3">DSM 15719</strain>
    </source>
</reference>
<keyword evidence="3" id="KW-1185">Reference proteome</keyword>
<gene>
    <name evidence="2" type="ORF">SAMN05444355_10769</name>
</gene>
<dbReference type="Pfam" id="PF19512">
    <property type="entry name" value="DUF6046"/>
    <property type="match status" value="1"/>
</dbReference>
<organism evidence="2 3">
    <name type="scientific">Flavobacterium frigoris</name>
    <dbReference type="NCBI Taxonomy" id="229204"/>
    <lineage>
        <taxon>Bacteria</taxon>
        <taxon>Pseudomonadati</taxon>
        <taxon>Bacteroidota</taxon>
        <taxon>Flavobacteriia</taxon>
        <taxon>Flavobacteriales</taxon>
        <taxon>Flavobacteriaceae</taxon>
        <taxon>Flavobacterium</taxon>
    </lineage>
</organism>
<evidence type="ECO:0000313" key="3">
    <source>
        <dbReference type="Proteomes" id="UP000183658"/>
    </source>
</evidence>
<dbReference type="AlphaFoldDB" id="A0A1H9LLG5"/>
<dbReference type="OrthoDB" id="1342461at2"/>
<sequence>MAIDAYSKVFNDVTEFPKNITIDLAARYAAAFGMMAAGKAIDRVFVDKTAQNDYGFNVYPQLSSDFEYVKMEVPEVDTLEFFTVLHGDKGSLFAPPLLMSFSQEKSLIETEVNDDDPIIVERWGTKPWDITINGLLIDLEKRVYPTDEIRRLNQNWKYNGVVKVIGTQFEELDIDSIYFRSVNFTRVEGYSDTVQFSINASSIKAVNFTLLKPRKTVVVASNIEYAGYQE</sequence>
<protein>
    <recommendedName>
        <fullName evidence="1">DUF6046 domain-containing protein</fullName>
    </recommendedName>
</protein>
<name>A0A1H9LLG5_FLAFI</name>
<proteinExistence type="predicted"/>
<dbReference type="RefSeq" id="WP_074723457.1">
    <property type="nucleotide sequence ID" value="NZ_CBCRVS010000005.1"/>
</dbReference>
<accession>A0A1H9LLG5</accession>
<evidence type="ECO:0000259" key="1">
    <source>
        <dbReference type="Pfam" id="PF19512"/>
    </source>
</evidence>
<feature type="domain" description="DUF6046" evidence="1">
    <location>
        <begin position="93"/>
        <end position="211"/>
    </location>
</feature>
<dbReference type="InterPro" id="IPR046109">
    <property type="entry name" value="DUF6046"/>
</dbReference>
<dbReference type="Proteomes" id="UP000183658">
    <property type="component" value="Unassembled WGS sequence"/>
</dbReference>
<evidence type="ECO:0000313" key="2">
    <source>
        <dbReference type="EMBL" id="SER12208.1"/>
    </source>
</evidence>
<dbReference type="EMBL" id="FOFZ01000007">
    <property type="protein sequence ID" value="SER12208.1"/>
    <property type="molecule type" value="Genomic_DNA"/>
</dbReference>